<dbReference type="InterPro" id="IPR027417">
    <property type="entry name" value="P-loop_NTPase"/>
</dbReference>
<name>A0A9P6HPB2_9AGAM</name>
<reference evidence="4" key="2">
    <citation type="submission" date="2020-11" db="EMBL/GenBank/DDBJ databases">
        <authorList>
            <consortium name="DOE Joint Genome Institute"/>
            <person name="Kuo A."/>
            <person name="Miyauchi S."/>
            <person name="Kiss E."/>
            <person name="Drula E."/>
            <person name="Kohler A."/>
            <person name="Sanchez-Garcia M."/>
            <person name="Andreopoulos B."/>
            <person name="Barry K.W."/>
            <person name="Bonito G."/>
            <person name="Buee M."/>
            <person name="Carver A."/>
            <person name="Chen C."/>
            <person name="Cichocki N."/>
            <person name="Clum A."/>
            <person name="Culley D."/>
            <person name="Crous P.W."/>
            <person name="Fauchery L."/>
            <person name="Girlanda M."/>
            <person name="Hayes R."/>
            <person name="Keri Z."/>
            <person name="Labutti K."/>
            <person name="Lipzen A."/>
            <person name="Lombard V."/>
            <person name="Magnuson J."/>
            <person name="Maillard F."/>
            <person name="Morin E."/>
            <person name="Murat C."/>
            <person name="Nolan M."/>
            <person name="Ohm R."/>
            <person name="Pangilinan J."/>
            <person name="Pereira M."/>
            <person name="Perotto S."/>
            <person name="Peter M."/>
            <person name="Riley R."/>
            <person name="Sitrit Y."/>
            <person name="Stielow B."/>
            <person name="Szollosi G."/>
            <person name="Zifcakova L."/>
            <person name="Stursova M."/>
            <person name="Spatafora J.W."/>
            <person name="Tedersoo L."/>
            <person name="Vaario L.-M."/>
            <person name="Yamada A."/>
            <person name="Yan M."/>
            <person name="Wang P."/>
            <person name="Xu J."/>
            <person name="Bruns T."/>
            <person name="Baldrian P."/>
            <person name="Vilgalys R."/>
            <person name="Henrissat B."/>
            <person name="Grigoriev I.V."/>
            <person name="Hibbett D."/>
            <person name="Nagy L.G."/>
            <person name="Martin F.M."/>
        </authorList>
    </citation>
    <scope>NUCLEOTIDE SEQUENCE</scope>
    <source>
        <strain evidence="4">UH-Tt-Lm1</strain>
    </source>
</reference>
<dbReference type="Gene3D" id="1.10.510.10">
    <property type="entry name" value="Transferase(Phosphotransferase) domain 1"/>
    <property type="match status" value="1"/>
</dbReference>
<protein>
    <submittedName>
        <fullName evidence="4">Kinase-like domain-containing protein</fullName>
    </submittedName>
</protein>
<dbReference type="OrthoDB" id="1890790at2759"/>
<dbReference type="InterPro" id="IPR011009">
    <property type="entry name" value="Kinase-like_dom_sf"/>
</dbReference>
<sequence length="782" mass="88958">MSSPTAQQPAYKPSHKALQELDRLERSSLDFPDQLASFLSREDFQDYDVCKSLRDEDAAWLIDYLDNTLDTLDPVDPAYRKCLDVLQRICWMSKRLPRSYILDISPFVPIAGPTSIGPYEFIYEGSINGSKACAKRFNPSLSSAWWRVKMFESGEIVKWKRLTHPNIVPFLGITNEPIHLVWARAPGVELSRYINNHPDTNRLDLLIGIANGLDYLHSHDVNHVDLGGPNIIVDDSGCPHITEYCFNKFFSWYPQANVHRCMRWADPQSSPGDKGDVFSFAMIVVEVFTGQAPFFPEPDTVALLALKRGDRPERPTHRDLTAKLWALVERCWDNDWEQRPKMPEVLEILRDCRNDDQVLIPVLQPASSDWFLQIMNEILDLTDQVASVALFGPIGVGKTFVARNILENDRTKAIFGENRYFMCCDGLEDSLEGFIQRLSGATHTDETQFKSHLQSPSPILLLLDSVDSLLDSRAPEAEKIYAMIEEFGSHEHVGLVTTSRMYPDIHGFRRVEVPTPTEDGARDIFYSLCNLARSPTVDALITTLDSHPFSIKLFARIVRKNNWDEHTLSKMWDDLEGVLRTTYYEKLEDTIEPVFHSPRIKKLGTRAWDVLEGITFFQSGIEEQQLEGIFDGSGVREVVDVLCRFSLVYRRNGVLKMLSPLQFYFRQPMIYLDEIVPTCERVPPYTGGRLPYYPRRPKPPQKWKGIGRLPQIVKKGLRALFSWRKAPTIPNDIEQAPVGILPPGLQESPATIPATAAQHKSPEIPPGVAQEVLTNSPPHKKM</sequence>
<dbReference type="GO" id="GO:0004674">
    <property type="term" value="F:protein serine/threonine kinase activity"/>
    <property type="evidence" value="ECO:0007669"/>
    <property type="project" value="TreeGrafter"/>
</dbReference>
<gene>
    <name evidence="4" type="ORF">BJ322DRAFT_1215271</name>
</gene>
<feature type="region of interest" description="Disordered" evidence="2">
    <location>
        <begin position="745"/>
        <end position="782"/>
    </location>
</feature>
<evidence type="ECO:0000256" key="2">
    <source>
        <dbReference type="SAM" id="MobiDB-lite"/>
    </source>
</evidence>
<dbReference type="Gene3D" id="3.40.50.300">
    <property type="entry name" value="P-loop containing nucleotide triphosphate hydrolases"/>
    <property type="match status" value="1"/>
</dbReference>
<evidence type="ECO:0000256" key="1">
    <source>
        <dbReference type="ARBA" id="ARBA00008171"/>
    </source>
</evidence>
<proteinExistence type="inferred from homology"/>
<feature type="non-terminal residue" evidence="4">
    <location>
        <position position="1"/>
    </location>
</feature>
<keyword evidence="4" id="KW-0808">Transferase</keyword>
<dbReference type="GO" id="GO:0016887">
    <property type="term" value="F:ATP hydrolysis activity"/>
    <property type="evidence" value="ECO:0007669"/>
    <property type="project" value="InterPro"/>
</dbReference>
<comment type="caution">
    <text evidence="4">The sequence shown here is derived from an EMBL/GenBank/DDBJ whole genome shotgun (WGS) entry which is preliminary data.</text>
</comment>
<evidence type="ECO:0000259" key="3">
    <source>
        <dbReference type="PROSITE" id="PS50011"/>
    </source>
</evidence>
<feature type="domain" description="Protein kinase" evidence="3">
    <location>
        <begin position="108"/>
        <end position="359"/>
    </location>
</feature>
<dbReference type="GO" id="GO:0005524">
    <property type="term" value="F:ATP binding"/>
    <property type="evidence" value="ECO:0007669"/>
    <property type="project" value="InterPro"/>
</dbReference>
<keyword evidence="4" id="KW-0418">Kinase</keyword>
<dbReference type="Proteomes" id="UP000736335">
    <property type="component" value="Unassembled WGS sequence"/>
</dbReference>
<dbReference type="InterPro" id="IPR001245">
    <property type="entry name" value="Ser-Thr/Tyr_kinase_cat_dom"/>
</dbReference>
<dbReference type="Pfam" id="PF00004">
    <property type="entry name" value="AAA"/>
    <property type="match status" value="1"/>
</dbReference>
<dbReference type="EMBL" id="WIUZ02000001">
    <property type="protein sequence ID" value="KAF9791946.1"/>
    <property type="molecule type" value="Genomic_DNA"/>
</dbReference>
<accession>A0A9P6HPB2</accession>
<dbReference type="PROSITE" id="PS50011">
    <property type="entry name" value="PROTEIN_KINASE_DOM"/>
    <property type="match status" value="1"/>
</dbReference>
<evidence type="ECO:0000313" key="4">
    <source>
        <dbReference type="EMBL" id="KAF9791946.1"/>
    </source>
</evidence>
<organism evidence="4 5">
    <name type="scientific">Thelephora terrestris</name>
    <dbReference type="NCBI Taxonomy" id="56493"/>
    <lineage>
        <taxon>Eukaryota</taxon>
        <taxon>Fungi</taxon>
        <taxon>Dikarya</taxon>
        <taxon>Basidiomycota</taxon>
        <taxon>Agaricomycotina</taxon>
        <taxon>Agaricomycetes</taxon>
        <taxon>Thelephorales</taxon>
        <taxon>Thelephoraceae</taxon>
        <taxon>Thelephora</taxon>
    </lineage>
</organism>
<dbReference type="SUPFAM" id="SSF52540">
    <property type="entry name" value="P-loop containing nucleoside triphosphate hydrolases"/>
    <property type="match status" value="1"/>
</dbReference>
<dbReference type="InterPro" id="IPR000719">
    <property type="entry name" value="Prot_kinase_dom"/>
</dbReference>
<dbReference type="Pfam" id="PF07714">
    <property type="entry name" value="PK_Tyr_Ser-Thr"/>
    <property type="match status" value="1"/>
</dbReference>
<dbReference type="SUPFAM" id="SSF56112">
    <property type="entry name" value="Protein kinase-like (PK-like)"/>
    <property type="match status" value="1"/>
</dbReference>
<dbReference type="AlphaFoldDB" id="A0A9P6HPB2"/>
<evidence type="ECO:0000313" key="5">
    <source>
        <dbReference type="Proteomes" id="UP000736335"/>
    </source>
</evidence>
<comment type="similarity">
    <text evidence="1">Belongs to the protein kinase superfamily. TKL Ser/Thr protein kinase family. ROCO subfamily.</text>
</comment>
<keyword evidence="5" id="KW-1185">Reference proteome</keyword>
<feature type="compositionally biased region" description="Polar residues" evidence="2">
    <location>
        <begin position="772"/>
        <end position="782"/>
    </location>
</feature>
<reference evidence="4" key="1">
    <citation type="journal article" date="2020" name="Nat. Commun.">
        <title>Large-scale genome sequencing of mycorrhizal fungi provides insights into the early evolution of symbiotic traits.</title>
        <authorList>
            <person name="Miyauchi S."/>
            <person name="Kiss E."/>
            <person name="Kuo A."/>
            <person name="Drula E."/>
            <person name="Kohler A."/>
            <person name="Sanchez-Garcia M."/>
            <person name="Morin E."/>
            <person name="Andreopoulos B."/>
            <person name="Barry K.W."/>
            <person name="Bonito G."/>
            <person name="Buee M."/>
            <person name="Carver A."/>
            <person name="Chen C."/>
            <person name="Cichocki N."/>
            <person name="Clum A."/>
            <person name="Culley D."/>
            <person name="Crous P.W."/>
            <person name="Fauchery L."/>
            <person name="Girlanda M."/>
            <person name="Hayes R.D."/>
            <person name="Keri Z."/>
            <person name="LaButti K."/>
            <person name="Lipzen A."/>
            <person name="Lombard V."/>
            <person name="Magnuson J."/>
            <person name="Maillard F."/>
            <person name="Murat C."/>
            <person name="Nolan M."/>
            <person name="Ohm R.A."/>
            <person name="Pangilinan J."/>
            <person name="Pereira M.F."/>
            <person name="Perotto S."/>
            <person name="Peter M."/>
            <person name="Pfister S."/>
            <person name="Riley R."/>
            <person name="Sitrit Y."/>
            <person name="Stielow J.B."/>
            <person name="Szollosi G."/>
            <person name="Zifcakova L."/>
            <person name="Stursova M."/>
            <person name="Spatafora J.W."/>
            <person name="Tedersoo L."/>
            <person name="Vaario L.M."/>
            <person name="Yamada A."/>
            <person name="Yan M."/>
            <person name="Wang P."/>
            <person name="Xu J."/>
            <person name="Bruns T."/>
            <person name="Baldrian P."/>
            <person name="Vilgalys R."/>
            <person name="Dunand C."/>
            <person name="Henrissat B."/>
            <person name="Grigoriev I.V."/>
            <person name="Hibbett D."/>
            <person name="Nagy L.G."/>
            <person name="Martin F.M."/>
        </authorList>
    </citation>
    <scope>NUCLEOTIDE SEQUENCE</scope>
    <source>
        <strain evidence="4">UH-Tt-Lm1</strain>
    </source>
</reference>
<dbReference type="InterPro" id="IPR003959">
    <property type="entry name" value="ATPase_AAA_core"/>
</dbReference>
<dbReference type="PANTHER" id="PTHR44329">
    <property type="entry name" value="SERINE/THREONINE-PROTEIN KINASE TNNI3K-RELATED"/>
    <property type="match status" value="1"/>
</dbReference>
<dbReference type="InterPro" id="IPR051681">
    <property type="entry name" value="Ser/Thr_Kinases-Pseudokinases"/>
</dbReference>